<dbReference type="VEuPathDB" id="VectorBase:GAUT011695"/>
<feature type="repeat" description="WD" evidence="4">
    <location>
        <begin position="63"/>
        <end position="79"/>
    </location>
</feature>
<keyword evidence="5" id="KW-0175">Coiled coil</keyword>
<feature type="repeat" description="WD" evidence="4">
    <location>
        <begin position="1148"/>
        <end position="1182"/>
    </location>
</feature>
<dbReference type="SUPFAM" id="SSF50998">
    <property type="entry name" value="Quinoprotein alcohol dehydrogenase-like"/>
    <property type="match status" value="1"/>
</dbReference>
<dbReference type="Proteomes" id="UP000078200">
    <property type="component" value="Unassembled WGS sequence"/>
</dbReference>
<name>A0A1A9UQ02_GLOAU</name>
<accession>A0A1A9UQ02</accession>
<evidence type="ECO:0000256" key="4">
    <source>
        <dbReference type="PROSITE-ProRule" id="PRU00221"/>
    </source>
</evidence>
<feature type="repeat" description="WD" evidence="4">
    <location>
        <begin position="1000"/>
        <end position="1041"/>
    </location>
</feature>
<keyword evidence="3" id="KW-0677">Repeat</keyword>
<dbReference type="Gene3D" id="2.130.10.10">
    <property type="entry name" value="YVTN repeat-like/Quinoprotein amine dehydrogenase"/>
    <property type="match status" value="5"/>
</dbReference>
<evidence type="ECO:0000313" key="8">
    <source>
        <dbReference type="Proteomes" id="UP000078200"/>
    </source>
</evidence>
<feature type="repeat" description="WD" evidence="4">
    <location>
        <begin position="1479"/>
        <end position="1512"/>
    </location>
</feature>
<dbReference type="Pfam" id="PF00400">
    <property type="entry name" value="WD40"/>
    <property type="match status" value="4"/>
</dbReference>
<keyword evidence="2 4" id="KW-0853">WD repeat</keyword>
<dbReference type="InterPro" id="IPR011992">
    <property type="entry name" value="EF-hand-dom_pair"/>
</dbReference>
<organism evidence="7 8">
    <name type="scientific">Glossina austeni</name>
    <name type="common">Savannah tsetse fly</name>
    <dbReference type="NCBI Taxonomy" id="7395"/>
    <lineage>
        <taxon>Eukaryota</taxon>
        <taxon>Metazoa</taxon>
        <taxon>Ecdysozoa</taxon>
        <taxon>Arthropoda</taxon>
        <taxon>Hexapoda</taxon>
        <taxon>Insecta</taxon>
        <taxon>Pterygota</taxon>
        <taxon>Neoptera</taxon>
        <taxon>Endopterygota</taxon>
        <taxon>Diptera</taxon>
        <taxon>Brachycera</taxon>
        <taxon>Muscomorpha</taxon>
        <taxon>Hippoboscoidea</taxon>
        <taxon>Glossinidae</taxon>
        <taxon>Glossina</taxon>
    </lineage>
</organism>
<dbReference type="PROSITE" id="PS50082">
    <property type="entry name" value="WD_REPEATS_2"/>
    <property type="match status" value="6"/>
</dbReference>
<dbReference type="PANTHER" id="PTHR44324">
    <property type="entry name" value="WD40 REPEAT DOMAIN 95"/>
    <property type="match status" value="1"/>
</dbReference>
<dbReference type="STRING" id="7395.A0A1A9UQ02"/>
<dbReference type="PROSITE" id="PS50294">
    <property type="entry name" value="WD_REPEATS_REGION"/>
    <property type="match status" value="2"/>
</dbReference>
<dbReference type="SUPFAM" id="SSF50978">
    <property type="entry name" value="WD40 repeat-like"/>
    <property type="match status" value="2"/>
</dbReference>
<reference evidence="7" key="1">
    <citation type="submission" date="2020-05" db="UniProtKB">
        <authorList>
            <consortium name="EnsemblMetazoa"/>
        </authorList>
    </citation>
    <scope>IDENTIFICATION</scope>
    <source>
        <strain evidence="7">TTRI</strain>
    </source>
</reference>
<sequence length="1702" mass="195236">MSRISKLYFARRLNSTFAAAEYRNIKKNRARCPGLPILSGNDKSTFRVPLGVTTFYVYERHGLVVTGGPDRSLRIWDIEPTGLLTGHNAGIVYVFVQSEEKKIFSVDYLKTIKVWELSIHTLLQTFDDLVRIIPGETDLVFHYHVVTCNVVTIKCNPCVNVELTDGNTHTAAVSVALYNRLFRNVVACGLDSFVIVWDPWSGKRRIIIKDCHIEYLNGEKSSVEITAACFDPFERYLLTGARDGCLKISNYNNAVCIRNLKIRGDQSEQITFRILAVGWDQQVTEFPCQRGSEYTLAKKWPMLDHDDITCADVKTGEDVVTASYCGELRFGKLETGQPYRCFNVAQPREFIELRFNKYKKKRKEICSVTEAHFPTSDCKAQFMRFAALEMGKHVIKTLRARKQLKLATNIRRRSESIPPSEKVRISIPVLRLKFIFLRGDTFLLSANRAVRHQKEPLLLSSYKAHLAAITSTVFVHLSEILITGSNDCSVRLWTMSVRYLGTLGTPLPWMKLSPFEAFKEEARVFRLSPDINKVASTTTTMKSGHRAAMSLARQEYSDNNKEQEIEYQTLSSDLTLDEIERPERLHEWLKTEEIDLLYTKFLKKTQLTYPELREELENLNIKFTDLEYNRLFLKINQNRDFKCDWNEFISYLIFGFQEDDPASRKESLILPLSTRPIIKKSQHRLAICGIALLKPVSDAEEENEDYKHFSSDDEGDDEERHNKKVLRNVDFDESPDSAGIWITASREGQVRFWSMSLEPIRTGTSESCNIMFLITFFLLQLFNFPFSVHLKGSTWILSIVALSDVSIVCTSSTERELRFHETVASTFSLRIVIRSMPYAVCCMSYNFHSGGKQLSRLVMGDNGGNVRILEFDPYLRGPFQSKPGAALVEAFWSDILKGKLPQFKCREHLSVHSEMIQQAIFSMNLNCLFVCAEYRNTKKYRGRCPGLISLYGEDKAIFRIPLGVTTFYVDERNNIVITGGPDTNLRIWDVYVPTQATGLLTGHDAGIIKIFVQSEEKKLYSVDYHKVIKVWDLSDHSLLQTFVDLTRLIPGETDLVYHYHKKLRELLIGGRKLVAVKCNPRVRVDLTDGNTHAAPVSVILYNKLFRNLVTCGLDSHIIVWDPWTGKRKIIMKSCHTKQVYGENIDIEITAACFDPLEQFLLTGARDGSLKVWNYNSAVCIRNLSIKSDHEVTAVVWVVERILAVGWDQQVTEFNDVEGREYTDPKKWPRFHTDDITCADVKLGEGVATGTHSGELLFWKLETGQPYRRYNVQNPVKFIEVKLKKFSLDKHKEVVYEDDLNAATRDMSVFDRIREMEKQWLALVSAQKSDLQMRADSFRRRIIVAPDTNASVQAILFLQTRPMIPEYGSVFVALDTGVIQVYSHHQRGSYITEFNAIHKIGDCVLTMTTDRKNRYLFTGTAFGYIKIWHVKNYCIPEQEKIRISMPVLRLQFIFLRKELILTRAKRAIRNQKEPLLLNSYRGHLKSIHSLVFVNLPKVLITGSHDYSVRLWTIGGRYLGTLGMPLPWMRLSPFGPINEKEVVFRMPPDIKKVASSTTMKVITGVQHQRHFRMNIHKVEKKIDDEKGAEEESLGHCGKTLREPILGKHFQLPGRSGVEMPIELDIASSYTPVYNHLKVHETKTFEIPSTPTSVKRIANENYMDFYEPIHVRSEGVTSTGLFSNLLKRGGKTTRESAFYRESQQQ</sequence>
<feature type="coiled-coil region" evidence="5">
    <location>
        <begin position="602"/>
        <end position="629"/>
    </location>
</feature>
<evidence type="ECO:0000256" key="6">
    <source>
        <dbReference type="SAM" id="MobiDB-lite"/>
    </source>
</evidence>
<dbReference type="InterPro" id="IPR051242">
    <property type="entry name" value="WD-EF-hand_domain"/>
</dbReference>
<evidence type="ECO:0000256" key="1">
    <source>
        <dbReference type="ARBA" id="ARBA00014901"/>
    </source>
</evidence>
<dbReference type="SMART" id="SM00320">
    <property type="entry name" value="WD40"/>
    <property type="match status" value="16"/>
</dbReference>
<dbReference type="PRINTS" id="PR00320">
    <property type="entry name" value="GPROTEINBRPT"/>
</dbReference>
<dbReference type="PROSITE" id="PS00678">
    <property type="entry name" value="WD_REPEATS_1"/>
    <property type="match status" value="1"/>
</dbReference>
<dbReference type="InterPro" id="IPR015943">
    <property type="entry name" value="WD40/YVTN_repeat-like_dom_sf"/>
</dbReference>
<feature type="repeat" description="WD" evidence="4">
    <location>
        <begin position="462"/>
        <end position="496"/>
    </location>
</feature>
<protein>
    <recommendedName>
        <fullName evidence="1">WD repeat-containing protein on Y chromosome</fullName>
    </recommendedName>
</protein>
<dbReference type="InterPro" id="IPR011047">
    <property type="entry name" value="Quinoprotein_ADH-like_sf"/>
</dbReference>
<evidence type="ECO:0000256" key="2">
    <source>
        <dbReference type="ARBA" id="ARBA00022574"/>
    </source>
</evidence>
<dbReference type="EnsemblMetazoa" id="GAUT011695-RA">
    <property type="protein sequence ID" value="GAUT011695-PA"/>
    <property type="gene ID" value="GAUT011695"/>
</dbReference>
<dbReference type="InterPro" id="IPR020472">
    <property type="entry name" value="WD40_PAC1"/>
</dbReference>
<dbReference type="InterPro" id="IPR019775">
    <property type="entry name" value="WD40_repeat_CS"/>
</dbReference>
<dbReference type="SUPFAM" id="SSF47473">
    <property type="entry name" value="EF-hand"/>
    <property type="match status" value="1"/>
</dbReference>
<keyword evidence="8" id="KW-1185">Reference proteome</keyword>
<dbReference type="PANTHER" id="PTHR44324:SF6">
    <property type="entry name" value="EF-HAND CALCIUM BINDING DOMAIN 8"/>
    <property type="match status" value="1"/>
</dbReference>
<dbReference type="InterPro" id="IPR001680">
    <property type="entry name" value="WD40_rpt"/>
</dbReference>
<evidence type="ECO:0000256" key="3">
    <source>
        <dbReference type="ARBA" id="ARBA00022737"/>
    </source>
</evidence>
<evidence type="ECO:0000313" key="7">
    <source>
        <dbReference type="EnsemblMetazoa" id="GAUT011695-PA"/>
    </source>
</evidence>
<feature type="region of interest" description="Disordered" evidence="6">
    <location>
        <begin position="704"/>
        <end position="726"/>
    </location>
</feature>
<feature type="repeat" description="WD" evidence="4">
    <location>
        <begin position="964"/>
        <end position="990"/>
    </location>
</feature>
<dbReference type="InterPro" id="IPR036322">
    <property type="entry name" value="WD40_repeat_dom_sf"/>
</dbReference>
<proteinExistence type="predicted"/>
<evidence type="ECO:0000256" key="5">
    <source>
        <dbReference type="SAM" id="Coils"/>
    </source>
</evidence>